<name>A0A0C2VFW4_9BACL</name>
<comment type="caution">
    <text evidence="1">The sequence shown here is derived from an EMBL/GenBank/DDBJ whole genome shotgun (WGS) entry which is preliminary data.</text>
</comment>
<dbReference type="AlphaFoldDB" id="A0A0C2VFW4"/>
<accession>A0A0C2VFW4</accession>
<evidence type="ECO:0000313" key="1">
    <source>
        <dbReference type="EMBL" id="KIL43406.1"/>
    </source>
</evidence>
<dbReference type="STRING" id="135826.KP77_31120"/>
<proteinExistence type="predicted"/>
<reference evidence="1 2" key="1">
    <citation type="submission" date="2015-01" db="EMBL/GenBank/DDBJ databases">
        <title>Genome sequence of Jeotgalibacillus alimentarius.</title>
        <authorList>
            <person name="Goh K.M."/>
            <person name="Chan K.-G."/>
            <person name="Yaakop A.S."/>
            <person name="Ee R."/>
            <person name="Gan H.M."/>
            <person name="Chan C.S."/>
        </authorList>
    </citation>
    <scope>NUCLEOTIDE SEQUENCE [LARGE SCALE GENOMIC DNA]</scope>
    <source>
        <strain evidence="1 2">YKJ-13</strain>
    </source>
</reference>
<keyword evidence="2" id="KW-1185">Reference proteome</keyword>
<evidence type="ECO:0000313" key="2">
    <source>
        <dbReference type="Proteomes" id="UP000031950"/>
    </source>
</evidence>
<dbReference type="PATRIC" id="fig|135826.4.peg.3093"/>
<dbReference type="Proteomes" id="UP000031950">
    <property type="component" value="Unassembled WGS sequence"/>
</dbReference>
<organism evidence="1 2">
    <name type="scientific">Jeotgalibacillus alimentarius</name>
    <dbReference type="NCBI Taxonomy" id="135826"/>
    <lineage>
        <taxon>Bacteria</taxon>
        <taxon>Bacillati</taxon>
        <taxon>Bacillota</taxon>
        <taxon>Bacilli</taxon>
        <taxon>Bacillales</taxon>
        <taxon>Caryophanaceae</taxon>
        <taxon>Jeotgalibacillus</taxon>
    </lineage>
</organism>
<gene>
    <name evidence="1" type="ORF">KP77_31120</name>
</gene>
<dbReference type="EMBL" id="JXRQ01000029">
    <property type="protein sequence ID" value="KIL43406.1"/>
    <property type="molecule type" value="Genomic_DNA"/>
</dbReference>
<protein>
    <submittedName>
        <fullName evidence="1">Uncharacterized protein</fullName>
    </submittedName>
</protein>
<sequence length="49" mass="5776">MFFFLTMLDIFNNREVSWGENLFLPLFIVAGTSFFDWAWDSKTYGKGSK</sequence>